<keyword evidence="8" id="KW-1185">Reference proteome</keyword>
<dbReference type="GO" id="GO:0005681">
    <property type="term" value="C:spliceosomal complex"/>
    <property type="evidence" value="ECO:0007669"/>
    <property type="project" value="UniProtKB-UniRule"/>
</dbReference>
<dbReference type="PANTHER" id="PTHR15818:SF2">
    <property type="entry name" value="G-PATCH DOMAIN AND KOW MOTIFS-CONTAINING PROTEIN"/>
    <property type="match status" value="1"/>
</dbReference>
<comment type="similarity">
    <text evidence="2 4">Belongs to the SPP2 family.</text>
</comment>
<feature type="region of interest" description="Disordered" evidence="5">
    <location>
        <begin position="1"/>
        <end position="70"/>
    </location>
</feature>
<name>W2RPP3_CYPE1</name>
<dbReference type="RefSeq" id="XP_008719070.1">
    <property type="nucleotide sequence ID" value="XM_008720848.1"/>
</dbReference>
<evidence type="ECO:0000256" key="2">
    <source>
        <dbReference type="ARBA" id="ARBA00008576"/>
    </source>
</evidence>
<dbReference type="Proteomes" id="UP000030752">
    <property type="component" value="Unassembled WGS sequence"/>
</dbReference>
<dbReference type="HOGENOM" id="CLU_033338_0_1_1"/>
<dbReference type="InterPro" id="IPR026822">
    <property type="entry name" value="Spp2/MOS2_G-patch"/>
</dbReference>
<feature type="region of interest" description="Disordered" evidence="5">
    <location>
        <begin position="225"/>
        <end position="457"/>
    </location>
</feature>
<dbReference type="eggNOG" id="ENOG502RZY8">
    <property type="taxonomic scope" value="Eukaryota"/>
</dbReference>
<protein>
    <recommendedName>
        <fullName evidence="4">Pre-mRNA-splicing factor</fullName>
    </recommendedName>
</protein>
<feature type="region of interest" description="Disordered" evidence="5">
    <location>
        <begin position="179"/>
        <end position="202"/>
    </location>
</feature>
<dbReference type="VEuPathDB" id="FungiDB:HMPREF1541_06516"/>
<keyword evidence="4" id="KW-0747">Spliceosome</keyword>
<comment type="subcellular location">
    <subcellularLocation>
        <location evidence="1 4">Nucleus</location>
    </subcellularLocation>
</comment>
<dbReference type="STRING" id="1220924.W2RPP3"/>
<evidence type="ECO:0000256" key="5">
    <source>
        <dbReference type="SAM" id="MobiDB-lite"/>
    </source>
</evidence>
<organism evidence="7 8">
    <name type="scientific">Cyphellophora europaea (strain CBS 101466)</name>
    <name type="common">Phialophora europaea</name>
    <dbReference type="NCBI Taxonomy" id="1220924"/>
    <lineage>
        <taxon>Eukaryota</taxon>
        <taxon>Fungi</taxon>
        <taxon>Dikarya</taxon>
        <taxon>Ascomycota</taxon>
        <taxon>Pezizomycotina</taxon>
        <taxon>Eurotiomycetes</taxon>
        <taxon>Chaetothyriomycetidae</taxon>
        <taxon>Chaetothyriales</taxon>
        <taxon>Cyphellophoraceae</taxon>
        <taxon>Cyphellophora</taxon>
    </lineage>
</organism>
<proteinExistence type="inferred from homology"/>
<evidence type="ECO:0000256" key="1">
    <source>
        <dbReference type="ARBA" id="ARBA00004123"/>
    </source>
</evidence>
<keyword evidence="4" id="KW-0507">mRNA processing</keyword>
<feature type="region of interest" description="Disordered" evidence="5">
    <location>
        <begin position="113"/>
        <end position="147"/>
    </location>
</feature>
<dbReference type="OrthoDB" id="5577072at2759"/>
<dbReference type="Pfam" id="PF12656">
    <property type="entry name" value="G-patch_2"/>
    <property type="match status" value="1"/>
</dbReference>
<evidence type="ECO:0000313" key="8">
    <source>
        <dbReference type="Proteomes" id="UP000030752"/>
    </source>
</evidence>
<evidence type="ECO:0000256" key="3">
    <source>
        <dbReference type="ARBA" id="ARBA00023242"/>
    </source>
</evidence>
<feature type="compositionally biased region" description="Basic and acidic residues" evidence="5">
    <location>
        <begin position="377"/>
        <end position="388"/>
    </location>
</feature>
<dbReference type="InterPro" id="IPR045166">
    <property type="entry name" value="Spp2-like"/>
</dbReference>
<gene>
    <name evidence="7" type="ORF">HMPREF1541_06516</name>
</gene>
<keyword evidence="3 4" id="KW-0539">Nucleus</keyword>
<dbReference type="PANTHER" id="PTHR15818">
    <property type="entry name" value="G PATCH AND KOW-CONTAINING"/>
    <property type="match status" value="1"/>
</dbReference>
<feature type="compositionally biased region" description="Low complexity" evidence="5">
    <location>
        <begin position="10"/>
        <end position="23"/>
    </location>
</feature>
<dbReference type="EMBL" id="KB822722">
    <property type="protein sequence ID" value="ETN38481.1"/>
    <property type="molecule type" value="Genomic_DNA"/>
</dbReference>
<feature type="compositionally biased region" description="Basic and acidic residues" evidence="5">
    <location>
        <begin position="400"/>
        <end position="410"/>
    </location>
</feature>
<evidence type="ECO:0000256" key="4">
    <source>
        <dbReference type="RuleBase" id="RU369096"/>
    </source>
</evidence>
<dbReference type="InParanoid" id="W2RPP3"/>
<accession>W2RPP3</accession>
<evidence type="ECO:0000313" key="7">
    <source>
        <dbReference type="EMBL" id="ETN38481.1"/>
    </source>
</evidence>
<dbReference type="GeneID" id="19973855"/>
<feature type="compositionally biased region" description="Basic residues" evidence="5">
    <location>
        <begin position="389"/>
        <end position="399"/>
    </location>
</feature>
<feature type="compositionally biased region" description="Basic and acidic residues" evidence="5">
    <location>
        <begin position="235"/>
        <end position="249"/>
    </location>
</feature>
<comment type="function">
    <text evidence="4">Involved in spliceosome maturation and the first step of pre-mRNA splicing.</text>
</comment>
<feature type="domain" description="Spp2/MOS2 G-patch" evidence="6">
    <location>
        <begin position="197"/>
        <end position="259"/>
    </location>
</feature>
<evidence type="ECO:0000259" key="6">
    <source>
        <dbReference type="Pfam" id="PF12656"/>
    </source>
</evidence>
<feature type="compositionally biased region" description="Polar residues" evidence="5">
    <location>
        <begin position="52"/>
        <end position="70"/>
    </location>
</feature>
<feature type="compositionally biased region" description="Basic and acidic residues" evidence="5">
    <location>
        <begin position="289"/>
        <end position="344"/>
    </location>
</feature>
<dbReference type="GO" id="GO:0000398">
    <property type="term" value="P:mRNA splicing, via spliceosome"/>
    <property type="evidence" value="ECO:0007669"/>
    <property type="project" value="UniProtKB-UniRule"/>
</dbReference>
<dbReference type="AlphaFoldDB" id="W2RPP3"/>
<sequence>MSKAISFGFGKPKAGAPAKGAGPRLPQPKKTQTAPLRAQDSDNEEDDEPQHESVTGFSSTGAILSKPVQQTEVKIIQNSGNGDWRTRGRKNLLPEEVQAAQNGEVVMVERDEVSKASGLQYSEQKEVDEGTENAPVPGSADTANGHPAKEMTEDEIAMAALLGDRPKSNAIIAAQANARLQGQDETTDFREDVASRPESSTLEDYAAMPVEEFGLAMLRGMGQKRKAAGQTINLESEKDDNPRKIRKQEGFLGIGAKAAPGSDVELGAWGKADMRKNNKGQGFFTPLMRENKETGERITEEEFQKRIRDSKNQKPEQDWRDRRDRNLERSGRDRDSKRDGDRKAITNGDGYDSSRHSSSSRRYRDEEDEDRHKSRRHNDDRDSDGVRSKRDRSRSRDRRRRNEDDYDSKHRDKHRSRHRDDDHHASSSSQRSRHRDRERDRDRDWHRDDDRKRRDDR</sequence>
<reference evidence="7 8" key="1">
    <citation type="submission" date="2013-03" db="EMBL/GenBank/DDBJ databases">
        <title>The Genome Sequence of Phialophora europaea CBS 101466.</title>
        <authorList>
            <consortium name="The Broad Institute Genomics Platform"/>
            <person name="Cuomo C."/>
            <person name="de Hoog S."/>
            <person name="Gorbushina A."/>
            <person name="Walker B."/>
            <person name="Young S.K."/>
            <person name="Zeng Q."/>
            <person name="Gargeya S."/>
            <person name="Fitzgerald M."/>
            <person name="Haas B."/>
            <person name="Abouelleil A."/>
            <person name="Allen A.W."/>
            <person name="Alvarado L."/>
            <person name="Arachchi H.M."/>
            <person name="Berlin A.M."/>
            <person name="Chapman S.B."/>
            <person name="Gainer-Dewar J."/>
            <person name="Goldberg J."/>
            <person name="Griggs A."/>
            <person name="Gujja S."/>
            <person name="Hansen M."/>
            <person name="Howarth C."/>
            <person name="Imamovic A."/>
            <person name="Ireland A."/>
            <person name="Larimer J."/>
            <person name="McCowan C."/>
            <person name="Murphy C."/>
            <person name="Pearson M."/>
            <person name="Poon T.W."/>
            <person name="Priest M."/>
            <person name="Roberts A."/>
            <person name="Saif S."/>
            <person name="Shea T."/>
            <person name="Sisk P."/>
            <person name="Sykes S."/>
            <person name="Wortman J."/>
            <person name="Nusbaum C."/>
            <person name="Birren B."/>
        </authorList>
    </citation>
    <scope>NUCLEOTIDE SEQUENCE [LARGE SCALE GENOMIC DNA]</scope>
    <source>
        <strain evidence="7 8">CBS 101466</strain>
    </source>
</reference>
<keyword evidence="4" id="KW-0508">mRNA splicing</keyword>
<feature type="compositionally biased region" description="Basic and acidic residues" evidence="5">
    <location>
        <begin position="435"/>
        <end position="457"/>
    </location>
</feature>